<dbReference type="GO" id="GO:0000287">
    <property type="term" value="F:magnesium ion binding"/>
    <property type="evidence" value="ECO:0007669"/>
    <property type="project" value="InterPro"/>
</dbReference>
<keyword evidence="11 16" id="KW-0408">Iron</keyword>
<dbReference type="GO" id="GO:0005506">
    <property type="term" value="F:iron ion binding"/>
    <property type="evidence" value="ECO:0007669"/>
    <property type="project" value="UniProtKB-UniRule"/>
</dbReference>
<reference evidence="19" key="2">
    <citation type="submission" date="2024-04" db="EMBL/GenBank/DDBJ databases">
        <authorList>
            <person name="Chen Y."/>
            <person name="Shah S."/>
            <person name="Dougan E. K."/>
            <person name="Thang M."/>
            <person name="Chan C."/>
        </authorList>
    </citation>
    <scope>NUCLEOTIDE SEQUENCE [LARGE SCALE GENOMIC DNA]</scope>
</reference>
<dbReference type="SFLD" id="SFLDG01133">
    <property type="entry name" value="C1.5.4:_Enolase-phosphatase_Li"/>
    <property type="match status" value="1"/>
</dbReference>
<gene>
    <name evidence="18" type="ORF">C1SCF055_LOCUS20138</name>
</gene>
<feature type="binding site" evidence="16">
    <location>
        <position position="104"/>
    </location>
    <ligand>
        <name>Fe(2+)</name>
        <dbReference type="ChEBI" id="CHEBI:29033"/>
        <note>for iron-dependent acireductone dioxygenase activity</note>
    </ligand>
</feature>
<keyword evidence="3 16" id="KW-0963">Cytoplasm</keyword>
<feature type="binding site" evidence="16">
    <location>
        <position position="102"/>
    </location>
    <ligand>
        <name>Fe(2+)</name>
        <dbReference type="ChEBI" id="CHEBI:29033"/>
        <note>for iron-dependent acireductone dioxygenase activity</note>
    </ligand>
</feature>
<dbReference type="InterPro" id="IPR023214">
    <property type="entry name" value="HAD_sf"/>
</dbReference>
<keyword evidence="4 16" id="KW-0533">Nickel</keyword>
<dbReference type="GO" id="GO:0010308">
    <property type="term" value="F:acireductone dioxygenase (Ni2+-requiring) activity"/>
    <property type="evidence" value="ECO:0007669"/>
    <property type="project" value="UniProtKB-UniRule"/>
</dbReference>
<keyword evidence="7" id="KW-0378">Hydrolase</keyword>
<dbReference type="OrthoDB" id="441572at2759"/>
<dbReference type="InterPro" id="IPR014710">
    <property type="entry name" value="RmlC-like_jellyroll"/>
</dbReference>
<evidence type="ECO:0000256" key="6">
    <source>
        <dbReference type="ARBA" id="ARBA00022723"/>
    </source>
</evidence>
<comment type="catalytic activity">
    <reaction evidence="16">
        <text>1,2-dihydroxy-5-(methylsulfanyl)pent-1-en-3-one + O2 = 3-(methylsulfanyl)propanoate + CO + formate + 2 H(+)</text>
        <dbReference type="Rhea" id="RHEA:14161"/>
        <dbReference type="ChEBI" id="CHEBI:15378"/>
        <dbReference type="ChEBI" id="CHEBI:15379"/>
        <dbReference type="ChEBI" id="CHEBI:15740"/>
        <dbReference type="ChEBI" id="CHEBI:17245"/>
        <dbReference type="ChEBI" id="CHEBI:49016"/>
        <dbReference type="ChEBI" id="CHEBI:49252"/>
        <dbReference type="EC" id="1.13.11.53"/>
    </reaction>
</comment>
<dbReference type="CDD" id="cd02232">
    <property type="entry name" value="cupin_ARD"/>
    <property type="match status" value="1"/>
</dbReference>
<feature type="binding site" evidence="16">
    <location>
        <position position="102"/>
    </location>
    <ligand>
        <name>Ni(2+)</name>
        <dbReference type="ChEBI" id="CHEBI:49786"/>
        <note>for nickel-dependent acireductone dioxygenase activity</note>
    </ligand>
</feature>
<proteinExistence type="inferred from homology"/>
<dbReference type="EMBL" id="CAMXCT010001824">
    <property type="protein sequence ID" value="CAI3993379.1"/>
    <property type="molecule type" value="Genomic_DNA"/>
</dbReference>
<keyword evidence="10 16" id="KW-0560">Oxidoreductase</keyword>
<comment type="subcellular location">
    <subcellularLocation>
        <location evidence="2">Cell membrane</location>
        <topology evidence="2">Peripheral membrane protein</topology>
        <orientation evidence="2">Cytoplasmic side</orientation>
    </subcellularLocation>
    <subcellularLocation>
        <location evidence="16">Cytoplasm</location>
    </subcellularLocation>
    <subcellularLocation>
        <location evidence="16">Nucleus</location>
    </subcellularLocation>
</comment>
<comment type="cofactor">
    <cofactor evidence="16">
        <name>Fe(2+)</name>
        <dbReference type="ChEBI" id="CHEBI:29033"/>
    </cofactor>
    <cofactor evidence="16">
        <name>Ni(2+)</name>
        <dbReference type="ChEBI" id="CHEBI:49786"/>
    </cofactor>
    <text evidence="16">Binds either 1 Fe or Ni cation per monomer. Iron-binding promotes an acireductone dioxygenase reaction producing 2-keto-4-methylthiobutyrate, while nickel-binding promotes an acireductone dioxygenase reaction producing 3-(methylsulfanyl)propanoate.</text>
</comment>
<evidence type="ECO:0000256" key="14">
    <source>
        <dbReference type="ARBA" id="ARBA00023242"/>
    </source>
</evidence>
<evidence type="ECO:0000256" key="15">
    <source>
        <dbReference type="ARBA" id="ARBA00023268"/>
    </source>
</evidence>
<keyword evidence="15" id="KW-0511">Multifunctional enzyme</keyword>
<evidence type="ECO:0000313" key="19">
    <source>
        <dbReference type="EMBL" id="CAL1146754.1"/>
    </source>
</evidence>
<dbReference type="SMART" id="SM01007">
    <property type="entry name" value="Aldolase_II"/>
    <property type="match status" value="1"/>
</dbReference>
<dbReference type="GO" id="GO:0016829">
    <property type="term" value="F:lyase activity"/>
    <property type="evidence" value="ECO:0007669"/>
    <property type="project" value="UniProtKB-KW"/>
</dbReference>
<dbReference type="InterPro" id="IPR004313">
    <property type="entry name" value="ARD"/>
</dbReference>
<dbReference type="Gene3D" id="3.40.50.1000">
    <property type="entry name" value="HAD superfamily/HAD-like"/>
    <property type="match status" value="1"/>
</dbReference>
<evidence type="ECO:0000256" key="16">
    <source>
        <dbReference type="HAMAP-Rule" id="MF_03154"/>
    </source>
</evidence>
<reference evidence="18" key="1">
    <citation type="submission" date="2022-10" db="EMBL/GenBank/DDBJ databases">
        <authorList>
            <person name="Chen Y."/>
            <person name="Dougan E. K."/>
            <person name="Chan C."/>
            <person name="Rhodes N."/>
            <person name="Thang M."/>
        </authorList>
    </citation>
    <scope>NUCLEOTIDE SEQUENCE</scope>
</reference>
<feature type="binding site" evidence="16">
    <location>
        <position position="104"/>
    </location>
    <ligand>
        <name>Ni(2+)</name>
        <dbReference type="ChEBI" id="CHEBI:49786"/>
        <note>for nickel-dependent acireductone dioxygenase activity</note>
    </ligand>
</feature>
<comment type="catalytic activity">
    <reaction evidence="1 16">
        <text>1,2-dihydroxy-5-(methylsulfanyl)pent-1-en-3-one + O2 = 4-methylsulfanyl-2-oxobutanoate + formate + 2 H(+)</text>
        <dbReference type="Rhea" id="RHEA:24504"/>
        <dbReference type="ChEBI" id="CHEBI:15378"/>
        <dbReference type="ChEBI" id="CHEBI:15379"/>
        <dbReference type="ChEBI" id="CHEBI:15740"/>
        <dbReference type="ChEBI" id="CHEBI:16723"/>
        <dbReference type="ChEBI" id="CHEBI:49252"/>
        <dbReference type="EC" id="1.13.11.54"/>
    </reaction>
</comment>
<organism evidence="18">
    <name type="scientific">Cladocopium goreaui</name>
    <dbReference type="NCBI Taxonomy" id="2562237"/>
    <lineage>
        <taxon>Eukaryota</taxon>
        <taxon>Sar</taxon>
        <taxon>Alveolata</taxon>
        <taxon>Dinophyceae</taxon>
        <taxon>Suessiales</taxon>
        <taxon>Symbiodiniaceae</taxon>
        <taxon>Cladocopium</taxon>
    </lineage>
</organism>
<dbReference type="InterPro" id="IPR017714">
    <property type="entry name" value="MethylthioRu-1-P_deHdtase_MtnB"/>
</dbReference>
<evidence type="ECO:0000256" key="11">
    <source>
        <dbReference type="ARBA" id="ARBA00023004"/>
    </source>
</evidence>
<evidence type="ECO:0000256" key="7">
    <source>
        <dbReference type="ARBA" id="ARBA00022801"/>
    </source>
</evidence>
<evidence type="ECO:0000313" key="18">
    <source>
        <dbReference type="EMBL" id="CAI3993379.1"/>
    </source>
</evidence>
<dbReference type="Pfam" id="PF03079">
    <property type="entry name" value="ARD"/>
    <property type="match status" value="1"/>
</dbReference>
<evidence type="ECO:0000259" key="17">
    <source>
        <dbReference type="SMART" id="SM01007"/>
    </source>
</evidence>
<dbReference type="InterPro" id="IPR001303">
    <property type="entry name" value="Aldolase_II/adducin_N"/>
</dbReference>
<feature type="binding site" evidence="16">
    <location>
        <position position="108"/>
    </location>
    <ligand>
        <name>Fe(2+)</name>
        <dbReference type="ChEBI" id="CHEBI:29033"/>
        <note>for iron-dependent acireductone dioxygenase activity</note>
    </ligand>
</feature>
<dbReference type="InterPro" id="IPR011051">
    <property type="entry name" value="RmlC_Cupin_sf"/>
</dbReference>
<evidence type="ECO:0000256" key="9">
    <source>
        <dbReference type="ARBA" id="ARBA00022964"/>
    </source>
</evidence>
<sequence>MSTIEAWYMVNNVTDQTAENRMDPNKPVTLSDLRDLGVLHWHLPPLSDYPAKAVPWEPQGIQDKELAKIRDSRGYNYADIITCSEECLPDYHNKLKAFFEEHIHSDEEVRYILKGSGYFDVRDRKDRWIRIKLTAGDLIVLPEGIYHRFTMDSKNFTQAMRLFKGVPVWTPINRPADSHLSRERYLQRFQPLEEEQTLRSTIVSCLRSFFQQGWCLGSSGAMACRVASATAAAGAPMLVTPSGVPKEQLESEDLFLVATTGELLKIPSRAAKVSDSASVFQAVFDRRSDVTAVCHIHSVASVLATENQEVLRVRGTEMIKGLGVPGDGVLVVPIIDNKATEPELVPELLRVLEKYPMAPAVLVRDHGAYIFGSSAEKAKIATECLGFILDLEMRRGRTEALEAPLKRRRCGPSVVLLDIEGTTTPISFVKDKLFPYAASAVASWVETAELAEVARDYEKQCKEDQVPFNAAAPKEEVLRLTKEWIAKDRKVPALKDLQGKLWKHGYERGELKGEMFEDTPQAMAQWVAAGKRLAIFSSGSREAQRLIFKYTHQGDLSCFLSAYFDPKSAQASKQEAKAYAEIALSLGIEATEGLFCTDVLGEAQAASKAGWKTVLLKRPGNAPLPPQHGFREATSLLDV</sequence>
<dbReference type="InterPro" id="IPR036409">
    <property type="entry name" value="Aldolase_II/adducin_N_sf"/>
</dbReference>
<dbReference type="Proteomes" id="UP001152797">
    <property type="component" value="Unassembled WGS sequence"/>
</dbReference>
<keyword evidence="14 16" id="KW-0539">Nucleus</keyword>
<dbReference type="SFLD" id="SFLDG01129">
    <property type="entry name" value="C1.5:_HAD__Beta-PGM__Phosphata"/>
    <property type="match status" value="1"/>
</dbReference>
<dbReference type="NCBIfam" id="TIGR01691">
    <property type="entry name" value="enolase-ppase"/>
    <property type="match status" value="1"/>
</dbReference>
<dbReference type="PANTHER" id="PTHR23418:SF0">
    <property type="entry name" value="ACIREDUCTONE DIOXYGENASE"/>
    <property type="match status" value="1"/>
</dbReference>
<dbReference type="GO" id="GO:0005737">
    <property type="term" value="C:cytoplasm"/>
    <property type="evidence" value="ECO:0007669"/>
    <property type="project" value="UniProtKB-SubCell"/>
</dbReference>
<dbReference type="EC" id="1.13.11.53" evidence="16"/>
<dbReference type="FunFam" id="2.60.120.10:FF:000031">
    <property type="entry name" value="1,2-dihydroxy-3-keto-5-methylthiopentene dioxygenase"/>
    <property type="match status" value="1"/>
</dbReference>
<dbReference type="Pfam" id="PF00702">
    <property type="entry name" value="Hydrolase"/>
    <property type="match status" value="1"/>
</dbReference>
<dbReference type="SFLD" id="SFLDS00003">
    <property type="entry name" value="Haloacid_Dehalogenase"/>
    <property type="match status" value="1"/>
</dbReference>
<feature type="domain" description="Class II aldolase/adducin N-terminal" evidence="17">
    <location>
        <begin position="200"/>
        <end position="393"/>
    </location>
</feature>
<keyword evidence="8" id="KW-0862">Zinc</keyword>
<comment type="pathway">
    <text evidence="16">Amino-acid biosynthesis; L-methionine biosynthesis via salvage pathway; L-methionine from S-methyl-5-thio-alpha-D-ribose 1-phosphate: step 5/6.</text>
</comment>
<dbReference type="NCBIfam" id="TIGR03328">
    <property type="entry name" value="salvage_mtnB"/>
    <property type="match status" value="1"/>
</dbReference>
<dbReference type="Gene3D" id="1.10.720.60">
    <property type="match status" value="1"/>
</dbReference>
<evidence type="ECO:0000256" key="8">
    <source>
        <dbReference type="ARBA" id="ARBA00022833"/>
    </source>
</evidence>
<dbReference type="EC" id="1.13.11.54" evidence="16"/>
<comment type="caution">
    <text evidence="18">The sequence shown here is derived from an EMBL/GenBank/DDBJ whole genome shotgun (WGS) entry which is preliminary data.</text>
</comment>
<dbReference type="PANTHER" id="PTHR23418">
    <property type="entry name" value="ACIREDUCTONE DIOXYGENASE"/>
    <property type="match status" value="1"/>
</dbReference>
<comment type="similarity">
    <text evidence="16">Belongs to the acireductone dioxygenase (ARD) family.</text>
</comment>
<feature type="binding site" evidence="16">
    <location>
        <position position="147"/>
    </location>
    <ligand>
        <name>Ni(2+)</name>
        <dbReference type="ChEBI" id="CHEBI:49786"/>
        <note>for nickel-dependent acireductone dioxygenase activity</note>
    </ligand>
</feature>
<dbReference type="GO" id="GO:0019509">
    <property type="term" value="P:L-methionine salvage from methylthioadenosine"/>
    <property type="evidence" value="ECO:0007669"/>
    <property type="project" value="UniProtKB-UniRule"/>
</dbReference>
<dbReference type="InterPro" id="IPR027496">
    <property type="entry name" value="ARD_euk"/>
</dbReference>
<dbReference type="GO" id="GO:0010309">
    <property type="term" value="F:acireductone dioxygenase [iron(II)-requiring] activity"/>
    <property type="evidence" value="ECO:0007669"/>
    <property type="project" value="UniProtKB-UniRule"/>
</dbReference>
<dbReference type="SUPFAM" id="SSF56784">
    <property type="entry name" value="HAD-like"/>
    <property type="match status" value="1"/>
</dbReference>
<evidence type="ECO:0000256" key="4">
    <source>
        <dbReference type="ARBA" id="ARBA00022596"/>
    </source>
</evidence>
<evidence type="ECO:0000256" key="5">
    <source>
        <dbReference type="ARBA" id="ARBA00022605"/>
    </source>
</evidence>
<evidence type="ECO:0000256" key="3">
    <source>
        <dbReference type="ARBA" id="ARBA00022490"/>
    </source>
</evidence>
<dbReference type="AlphaFoldDB" id="A0A9P1FXL4"/>
<evidence type="ECO:0000313" key="20">
    <source>
        <dbReference type="Proteomes" id="UP001152797"/>
    </source>
</evidence>
<comment type="function">
    <text evidence="16">Catalyzes 2 different reactions between oxygen and the acireductone 1,2-dihydroxy-3-keto-5-methylthiopentene (DHK-MTPene) depending upon the metal bound in the active site. Fe-containing acireductone dioxygenase (Fe-ARD) produces formate and 2-keto-4-methylthiobutyrate (KMTB), the alpha-ketoacid precursor of methionine in the methionine recycle pathway. Ni-containing acireductone dioxygenase (Ni-ARD) produces methylthiopropionate, carbon monoxide and formate, and does not lie on the methionine recycle pathway.</text>
</comment>
<evidence type="ECO:0000256" key="1">
    <source>
        <dbReference type="ARBA" id="ARBA00000428"/>
    </source>
</evidence>
<keyword evidence="13" id="KW-0456">Lyase</keyword>
<keyword evidence="20" id="KW-1185">Reference proteome</keyword>
<dbReference type="CDD" id="cd01629">
    <property type="entry name" value="HAD_EP"/>
    <property type="match status" value="1"/>
</dbReference>
<dbReference type="HAMAP" id="MF_03154">
    <property type="entry name" value="Salvage_MtnD_euk"/>
    <property type="match status" value="1"/>
</dbReference>
<keyword evidence="12 16" id="KW-0486">Methionine biosynthesis</keyword>
<dbReference type="Gene3D" id="3.40.225.10">
    <property type="entry name" value="Class II aldolase/adducin N-terminal domain"/>
    <property type="match status" value="1"/>
</dbReference>
<protein>
    <recommendedName>
        <fullName evidence="16">Acireductone dioxygenase</fullName>
    </recommendedName>
    <alternativeName>
        <fullName evidence="16">Acireductone dioxygenase (Fe(2+)-requiring)</fullName>
        <shortName evidence="16">ARD'</shortName>
        <shortName evidence="16">Fe-ARD</shortName>
        <ecNumber evidence="16">1.13.11.54</ecNumber>
    </alternativeName>
    <alternativeName>
        <fullName evidence="16">Acireductone dioxygenase (Ni(2+)-requiring)</fullName>
        <shortName evidence="16">ARD</shortName>
        <shortName evidence="16">Ni-ARD</shortName>
        <ecNumber evidence="16">1.13.11.53</ecNumber>
    </alternativeName>
</protein>
<dbReference type="SUPFAM" id="SSF51182">
    <property type="entry name" value="RmlC-like cupins"/>
    <property type="match status" value="1"/>
</dbReference>
<dbReference type="GO" id="GO:0005886">
    <property type="term" value="C:plasma membrane"/>
    <property type="evidence" value="ECO:0007669"/>
    <property type="project" value="UniProtKB-SubCell"/>
</dbReference>
<dbReference type="InterPro" id="IPR023943">
    <property type="entry name" value="Enolase-ppase_E1"/>
</dbReference>
<dbReference type="GO" id="GO:0016151">
    <property type="term" value="F:nickel cation binding"/>
    <property type="evidence" value="ECO:0007669"/>
    <property type="project" value="UniProtKB-UniRule"/>
</dbReference>
<dbReference type="EMBL" id="CAMXCT020001824">
    <property type="protein sequence ID" value="CAL1146754.1"/>
    <property type="molecule type" value="Genomic_DNA"/>
</dbReference>
<name>A0A9P1FXL4_9DINO</name>
<evidence type="ECO:0000256" key="2">
    <source>
        <dbReference type="ARBA" id="ARBA00004413"/>
    </source>
</evidence>
<evidence type="ECO:0000256" key="13">
    <source>
        <dbReference type="ARBA" id="ARBA00023239"/>
    </source>
</evidence>
<evidence type="ECO:0000256" key="10">
    <source>
        <dbReference type="ARBA" id="ARBA00023002"/>
    </source>
</evidence>
<dbReference type="SUPFAM" id="SSF53639">
    <property type="entry name" value="AraD/HMP-PK domain-like"/>
    <property type="match status" value="1"/>
</dbReference>
<dbReference type="Gene3D" id="2.60.120.10">
    <property type="entry name" value="Jelly Rolls"/>
    <property type="match status" value="1"/>
</dbReference>
<keyword evidence="5 16" id="KW-0028">Amino-acid biosynthesis</keyword>
<evidence type="ECO:0000256" key="12">
    <source>
        <dbReference type="ARBA" id="ARBA00023167"/>
    </source>
</evidence>
<keyword evidence="9 16" id="KW-0223">Dioxygenase</keyword>
<dbReference type="InterPro" id="IPR036412">
    <property type="entry name" value="HAD-like_sf"/>
</dbReference>
<accession>A0A9P1FXL4</accession>
<feature type="binding site" evidence="16">
    <location>
        <position position="147"/>
    </location>
    <ligand>
        <name>Fe(2+)</name>
        <dbReference type="ChEBI" id="CHEBI:29033"/>
        <note>for iron-dependent acireductone dioxygenase activity</note>
    </ligand>
</feature>
<dbReference type="GO" id="GO:0043874">
    <property type="term" value="F:acireductone synthase activity"/>
    <property type="evidence" value="ECO:0007669"/>
    <property type="project" value="InterPro"/>
</dbReference>
<feature type="binding site" evidence="16">
    <location>
        <position position="108"/>
    </location>
    <ligand>
        <name>Ni(2+)</name>
        <dbReference type="ChEBI" id="CHEBI:49786"/>
        <note>for nickel-dependent acireductone dioxygenase activity</note>
    </ligand>
</feature>
<dbReference type="GO" id="GO:0005634">
    <property type="term" value="C:nucleus"/>
    <property type="evidence" value="ECO:0007669"/>
    <property type="project" value="UniProtKB-SubCell"/>
</dbReference>
<dbReference type="EMBL" id="CAMXCT030001824">
    <property type="protein sequence ID" value="CAL4780691.1"/>
    <property type="molecule type" value="Genomic_DNA"/>
</dbReference>
<keyword evidence="6 16" id="KW-0479">Metal-binding</keyword>
<dbReference type="Pfam" id="PF00596">
    <property type="entry name" value="Aldolase_II"/>
    <property type="match status" value="1"/>
</dbReference>